<evidence type="ECO:0000313" key="2">
    <source>
        <dbReference type="Proteomes" id="UP001210678"/>
    </source>
</evidence>
<gene>
    <name evidence="1" type="ORF">PGX00_19320</name>
</gene>
<reference evidence="1 2" key="1">
    <citation type="submission" date="2023-01" db="EMBL/GenBank/DDBJ databases">
        <title>Vibrio sp. KJ40-1 sp.nov, isolated from marine algae.</title>
        <authorList>
            <person name="Butt M."/>
            <person name="Kim J.M.J."/>
            <person name="Jeon C.O.C."/>
        </authorList>
    </citation>
    <scope>NUCLEOTIDE SEQUENCE [LARGE SCALE GENOMIC DNA]</scope>
    <source>
        <strain evidence="1 2">KJ40-1</strain>
    </source>
</reference>
<dbReference type="EMBL" id="JAQLOI010000003">
    <property type="protein sequence ID" value="MDB1125691.1"/>
    <property type="molecule type" value="Genomic_DNA"/>
</dbReference>
<organism evidence="1 2">
    <name type="scientific">Vibrio algarum</name>
    <dbReference type="NCBI Taxonomy" id="3020714"/>
    <lineage>
        <taxon>Bacteria</taxon>
        <taxon>Pseudomonadati</taxon>
        <taxon>Pseudomonadota</taxon>
        <taxon>Gammaproteobacteria</taxon>
        <taxon>Vibrionales</taxon>
        <taxon>Vibrionaceae</taxon>
        <taxon>Vibrio</taxon>
    </lineage>
</organism>
<name>A0ABT4YX00_9VIBR</name>
<sequence length="141" mass="15556">MKIIQILIVTSAVALGFIAPDLIKSLSQDHNPIDIDKYCMLSTKTCIQDGVAVTLEHDNAKPLVESKIEVHWDNAASDTLLLSLQGLEMDMGIAKYQLTKQSDGSYIGNIMLPVCTQDKMTWIGTLSDGNSEVYPAIRMER</sequence>
<accession>A0ABT4YX00</accession>
<protein>
    <submittedName>
        <fullName evidence="1">Uncharacterized protein</fullName>
    </submittedName>
</protein>
<keyword evidence="2" id="KW-1185">Reference proteome</keyword>
<evidence type="ECO:0000313" key="1">
    <source>
        <dbReference type="EMBL" id="MDB1125691.1"/>
    </source>
</evidence>
<dbReference type="Proteomes" id="UP001210678">
    <property type="component" value="Unassembled WGS sequence"/>
</dbReference>
<dbReference type="RefSeq" id="WP_272139622.1">
    <property type="nucleotide sequence ID" value="NZ_JAQLOI010000003.1"/>
</dbReference>
<comment type="caution">
    <text evidence="1">The sequence shown here is derived from an EMBL/GenBank/DDBJ whole genome shotgun (WGS) entry which is preliminary data.</text>
</comment>
<proteinExistence type="predicted"/>